<dbReference type="AlphaFoldDB" id="A0A8B6DJA9"/>
<dbReference type="Proteomes" id="UP000596742">
    <property type="component" value="Unassembled WGS sequence"/>
</dbReference>
<organism evidence="1 2">
    <name type="scientific">Mytilus galloprovincialis</name>
    <name type="common">Mediterranean mussel</name>
    <dbReference type="NCBI Taxonomy" id="29158"/>
    <lineage>
        <taxon>Eukaryota</taxon>
        <taxon>Metazoa</taxon>
        <taxon>Spiralia</taxon>
        <taxon>Lophotrochozoa</taxon>
        <taxon>Mollusca</taxon>
        <taxon>Bivalvia</taxon>
        <taxon>Autobranchia</taxon>
        <taxon>Pteriomorphia</taxon>
        <taxon>Mytilida</taxon>
        <taxon>Mytiloidea</taxon>
        <taxon>Mytilidae</taxon>
        <taxon>Mytilinae</taxon>
        <taxon>Mytilus</taxon>
    </lineage>
</organism>
<name>A0A8B6DJA9_MYTGA</name>
<accession>A0A8B6DJA9</accession>
<keyword evidence="2" id="KW-1185">Reference proteome</keyword>
<dbReference type="EMBL" id="UYJE01003460">
    <property type="protein sequence ID" value="VDI19492.1"/>
    <property type="molecule type" value="Genomic_DNA"/>
</dbReference>
<dbReference type="PANTHER" id="PTHR22955">
    <property type="entry name" value="RETROTRANSPOSON"/>
    <property type="match status" value="1"/>
</dbReference>
<gene>
    <name evidence="1" type="ORF">MGAL_10B029834</name>
</gene>
<proteinExistence type="predicted"/>
<reference evidence="1" key="1">
    <citation type="submission" date="2018-11" db="EMBL/GenBank/DDBJ databases">
        <authorList>
            <person name="Alioto T."/>
            <person name="Alioto T."/>
        </authorList>
    </citation>
    <scope>NUCLEOTIDE SEQUENCE</scope>
</reference>
<evidence type="ECO:0000313" key="2">
    <source>
        <dbReference type="Proteomes" id="UP000596742"/>
    </source>
</evidence>
<dbReference type="OrthoDB" id="6424433at2759"/>
<comment type="caution">
    <text evidence="1">The sequence shown here is derived from an EMBL/GenBank/DDBJ whole genome shotgun (WGS) entry which is preliminary data.</text>
</comment>
<evidence type="ECO:0000313" key="1">
    <source>
        <dbReference type="EMBL" id="VDI19492.1"/>
    </source>
</evidence>
<dbReference type="PANTHER" id="PTHR22955:SF66">
    <property type="entry name" value="INTEGRASE CATALYTIC DOMAIN-CONTAINING PROTEIN"/>
    <property type="match status" value="1"/>
</dbReference>
<evidence type="ECO:0008006" key="3">
    <source>
        <dbReference type="Google" id="ProtNLM"/>
    </source>
</evidence>
<sequence length="102" mass="12081">MAKNLTKTLEPQRTVLWTDSQVVLHWISSIKSFGRFFQNRVLKIKETTQNYDWKYVPTESNPADLQTRGISSTQFKESTWWMQGPSWISDENSWPTWTPQVK</sequence>
<protein>
    <recommendedName>
        <fullName evidence="3">RNase H type-1 domain-containing protein</fullName>
    </recommendedName>
</protein>